<reference evidence="7 8" key="1">
    <citation type="submission" date="2019-08" db="EMBL/GenBank/DDBJ databases">
        <title>Lewinella sp. strain SSH13 Genome sequencing and assembly.</title>
        <authorList>
            <person name="Kim I."/>
        </authorList>
    </citation>
    <scope>NUCLEOTIDE SEQUENCE [LARGE SCALE GENOMIC DNA]</scope>
    <source>
        <strain evidence="7 8">SSH13</strain>
    </source>
</reference>
<protein>
    <submittedName>
        <fullName evidence="7">ABC transporter ATP-binding protein</fullName>
    </submittedName>
</protein>
<evidence type="ECO:0000256" key="5">
    <source>
        <dbReference type="ARBA" id="ARBA00022840"/>
    </source>
</evidence>
<keyword evidence="5 7" id="KW-0067">ATP-binding</keyword>
<evidence type="ECO:0000259" key="6">
    <source>
        <dbReference type="PROSITE" id="PS50893"/>
    </source>
</evidence>
<dbReference type="PANTHER" id="PTHR42711">
    <property type="entry name" value="ABC TRANSPORTER ATP-BINDING PROTEIN"/>
    <property type="match status" value="1"/>
</dbReference>
<dbReference type="PANTHER" id="PTHR42711:SF5">
    <property type="entry name" value="ABC TRANSPORTER ATP-BINDING PROTEIN NATA"/>
    <property type="match status" value="1"/>
</dbReference>
<evidence type="ECO:0000313" key="8">
    <source>
        <dbReference type="Proteomes" id="UP000321907"/>
    </source>
</evidence>
<dbReference type="SUPFAM" id="SSF52540">
    <property type="entry name" value="P-loop containing nucleoside triphosphate hydrolases"/>
    <property type="match status" value="1"/>
</dbReference>
<dbReference type="Pfam" id="PF13732">
    <property type="entry name" value="DrrA1-3_C"/>
    <property type="match status" value="1"/>
</dbReference>
<dbReference type="Pfam" id="PF00005">
    <property type="entry name" value="ABC_tran"/>
    <property type="match status" value="1"/>
</dbReference>
<dbReference type="GO" id="GO:0016887">
    <property type="term" value="F:ATP hydrolysis activity"/>
    <property type="evidence" value="ECO:0007669"/>
    <property type="project" value="InterPro"/>
</dbReference>
<keyword evidence="8" id="KW-1185">Reference proteome</keyword>
<evidence type="ECO:0000256" key="1">
    <source>
        <dbReference type="ARBA" id="ARBA00005417"/>
    </source>
</evidence>
<dbReference type="OrthoDB" id="9801987at2"/>
<dbReference type="AlphaFoldDB" id="A0A5C7FAM6"/>
<accession>A0A5C7FAM6</accession>
<evidence type="ECO:0000256" key="3">
    <source>
        <dbReference type="ARBA" id="ARBA00022458"/>
    </source>
</evidence>
<sequence length="313" mass="35161">MTPPIIAVNNVRKAYGEKVAVNDVTFAMPPDAILGLLGPNGAGKTSLIRMITTITAPDSGHIEFNGQPLSGFHPTQIGYLPEERGLYKKMYVGEHLLYLARLKGMDKKEATTAAKEWLAKFGLENHWDKKVEELSKGMQQQVQFIATVIHNPKLLILDEPFSGLDPVNATRMRQEILRLHAEGTGVIFSTHRMEQVEELCEYIVLINQGANILEGKVADIRRRFQDDKFHLEYEGDLPAVLKERYEIINPTPSGVDIQLRDGQKANDLLRLLLDADVHIIGFQELLPSLNEVFIKQVTQLDPTNTNPFDTQEA</sequence>
<gene>
    <name evidence="7" type="ORF">FUA23_17010</name>
</gene>
<proteinExistence type="inferred from homology"/>
<dbReference type="Gene3D" id="3.40.50.300">
    <property type="entry name" value="P-loop containing nucleotide triphosphate hydrolases"/>
    <property type="match status" value="1"/>
</dbReference>
<dbReference type="InterPro" id="IPR025302">
    <property type="entry name" value="DrrA1/2-like_C"/>
</dbReference>
<dbReference type="RefSeq" id="WP_147931970.1">
    <property type="nucleotide sequence ID" value="NZ_VOXD01000030.1"/>
</dbReference>
<feature type="domain" description="ABC transporter" evidence="6">
    <location>
        <begin position="6"/>
        <end position="233"/>
    </location>
</feature>
<keyword evidence="2" id="KW-0813">Transport</keyword>
<evidence type="ECO:0000256" key="2">
    <source>
        <dbReference type="ARBA" id="ARBA00022448"/>
    </source>
</evidence>
<dbReference type="InterPro" id="IPR003439">
    <property type="entry name" value="ABC_transporter-like_ATP-bd"/>
</dbReference>
<dbReference type="InterPro" id="IPR003593">
    <property type="entry name" value="AAA+_ATPase"/>
</dbReference>
<organism evidence="7 8">
    <name type="scientific">Neolewinella aurantiaca</name>
    <dbReference type="NCBI Taxonomy" id="2602767"/>
    <lineage>
        <taxon>Bacteria</taxon>
        <taxon>Pseudomonadati</taxon>
        <taxon>Bacteroidota</taxon>
        <taxon>Saprospiria</taxon>
        <taxon>Saprospirales</taxon>
        <taxon>Lewinellaceae</taxon>
        <taxon>Neolewinella</taxon>
    </lineage>
</organism>
<evidence type="ECO:0000256" key="4">
    <source>
        <dbReference type="ARBA" id="ARBA00022741"/>
    </source>
</evidence>
<dbReference type="InterPro" id="IPR050763">
    <property type="entry name" value="ABC_transporter_ATP-binding"/>
</dbReference>
<dbReference type="Proteomes" id="UP000321907">
    <property type="component" value="Unassembled WGS sequence"/>
</dbReference>
<dbReference type="GO" id="GO:0005524">
    <property type="term" value="F:ATP binding"/>
    <property type="evidence" value="ECO:0007669"/>
    <property type="project" value="UniProtKB-KW"/>
</dbReference>
<evidence type="ECO:0000313" key="7">
    <source>
        <dbReference type="EMBL" id="TXF87859.1"/>
    </source>
</evidence>
<keyword evidence="4" id="KW-0547">Nucleotide-binding</keyword>
<comment type="caution">
    <text evidence="7">The sequence shown here is derived from an EMBL/GenBank/DDBJ whole genome shotgun (WGS) entry which is preliminary data.</text>
</comment>
<name>A0A5C7FAM6_9BACT</name>
<dbReference type="SMART" id="SM00382">
    <property type="entry name" value="AAA"/>
    <property type="match status" value="1"/>
</dbReference>
<dbReference type="PROSITE" id="PS50893">
    <property type="entry name" value="ABC_TRANSPORTER_2"/>
    <property type="match status" value="1"/>
</dbReference>
<keyword evidence="3" id="KW-0536">Nodulation</keyword>
<comment type="similarity">
    <text evidence="1">Belongs to the ABC transporter superfamily.</text>
</comment>
<dbReference type="EMBL" id="VOXD01000030">
    <property type="protein sequence ID" value="TXF87859.1"/>
    <property type="molecule type" value="Genomic_DNA"/>
</dbReference>
<dbReference type="InterPro" id="IPR027417">
    <property type="entry name" value="P-loop_NTPase"/>
</dbReference>